<comment type="subcellular location">
    <subcellularLocation>
        <location evidence="1">Cell membrane</location>
        <topology evidence="1">Multi-pass membrane protein</topology>
    </subcellularLocation>
</comment>
<reference evidence="8 9" key="1">
    <citation type="submission" date="2018-08" db="EMBL/GenBank/DDBJ databases">
        <title>Genomic Encyclopedia of Archaeal and Bacterial Type Strains, Phase II (KMG-II): from individual species to whole genera.</title>
        <authorList>
            <person name="Goeker M."/>
        </authorList>
    </citation>
    <scope>NUCLEOTIDE SEQUENCE [LARGE SCALE GENOMIC DNA]</scope>
    <source>
        <strain evidence="8 9">DSM 5002</strain>
    </source>
</reference>
<keyword evidence="4 7" id="KW-0812">Transmembrane</keyword>
<evidence type="ECO:0000313" key="9">
    <source>
        <dbReference type="Proteomes" id="UP000266273"/>
    </source>
</evidence>
<keyword evidence="6 7" id="KW-0472">Membrane</keyword>
<dbReference type="Pfam" id="PF00420">
    <property type="entry name" value="Oxidored_q2"/>
    <property type="match status" value="1"/>
</dbReference>
<sequence length="121" mass="12463">MTGLPVSTILMAAGFGLILIGFAGVLVHRNILRMVIGFSLIDTGVAVVIVASGYVKGGTAPILDADVDPASVQFVDPVTSALTVTAIVIGLAVTAVMLAYAIRLYRATGTLDIDAFRESRG</sequence>
<feature type="transmembrane region" description="Helical" evidence="7">
    <location>
        <begin position="6"/>
        <end position="27"/>
    </location>
</feature>
<gene>
    <name evidence="8" type="ORF">BXY53_0779</name>
</gene>
<dbReference type="EMBL" id="QXDF01000001">
    <property type="protein sequence ID" value="RIA55706.1"/>
    <property type="molecule type" value="Genomic_DNA"/>
</dbReference>
<dbReference type="GO" id="GO:0005886">
    <property type="term" value="C:plasma membrane"/>
    <property type="evidence" value="ECO:0007669"/>
    <property type="project" value="UniProtKB-SubCell"/>
</dbReference>
<dbReference type="InterPro" id="IPR039428">
    <property type="entry name" value="NUOK/Mnh_C1-like"/>
</dbReference>
<evidence type="ECO:0000313" key="8">
    <source>
        <dbReference type="EMBL" id="RIA55706.1"/>
    </source>
</evidence>
<dbReference type="PANTHER" id="PTHR34583">
    <property type="entry name" value="ANTIPORTER SUBUNIT MNHC2-RELATED"/>
    <property type="match status" value="1"/>
</dbReference>
<dbReference type="RefSeq" id="WP_119060571.1">
    <property type="nucleotide sequence ID" value="NZ_QXDF01000001.1"/>
</dbReference>
<keyword evidence="9" id="KW-1185">Reference proteome</keyword>
<dbReference type="PANTHER" id="PTHR34583:SF2">
    <property type="entry name" value="ANTIPORTER SUBUNIT MNHC2-RELATED"/>
    <property type="match status" value="1"/>
</dbReference>
<dbReference type="AlphaFoldDB" id="A0A397Q2W5"/>
<feature type="transmembrane region" description="Helical" evidence="7">
    <location>
        <begin position="34"/>
        <end position="55"/>
    </location>
</feature>
<proteinExistence type="inferred from homology"/>
<comment type="caution">
    <text evidence="8">The sequence shown here is derived from an EMBL/GenBank/DDBJ whole genome shotgun (WGS) entry which is preliminary data.</text>
</comment>
<accession>A0A397Q2W5</accession>
<protein>
    <submittedName>
        <fullName evidence="8">Multicomponent Na+:H+ antiporter subunit C</fullName>
    </submittedName>
</protein>
<evidence type="ECO:0000256" key="3">
    <source>
        <dbReference type="ARBA" id="ARBA00022475"/>
    </source>
</evidence>
<name>A0A397Q2W5_9HYPH</name>
<evidence type="ECO:0000256" key="2">
    <source>
        <dbReference type="ARBA" id="ARBA00010388"/>
    </source>
</evidence>
<evidence type="ECO:0000256" key="7">
    <source>
        <dbReference type="SAM" id="Phobius"/>
    </source>
</evidence>
<feature type="transmembrane region" description="Helical" evidence="7">
    <location>
        <begin position="81"/>
        <end position="102"/>
    </location>
</feature>
<evidence type="ECO:0000256" key="6">
    <source>
        <dbReference type="ARBA" id="ARBA00023136"/>
    </source>
</evidence>
<dbReference type="Proteomes" id="UP000266273">
    <property type="component" value="Unassembled WGS sequence"/>
</dbReference>
<evidence type="ECO:0000256" key="4">
    <source>
        <dbReference type="ARBA" id="ARBA00022692"/>
    </source>
</evidence>
<evidence type="ECO:0000256" key="5">
    <source>
        <dbReference type="ARBA" id="ARBA00022989"/>
    </source>
</evidence>
<organism evidence="8 9">
    <name type="scientific">Dichotomicrobium thermohalophilum</name>
    <dbReference type="NCBI Taxonomy" id="933063"/>
    <lineage>
        <taxon>Bacteria</taxon>
        <taxon>Pseudomonadati</taxon>
        <taxon>Pseudomonadota</taxon>
        <taxon>Alphaproteobacteria</taxon>
        <taxon>Hyphomicrobiales</taxon>
        <taxon>Hyphomicrobiaceae</taxon>
        <taxon>Dichotomicrobium</taxon>
    </lineage>
</organism>
<dbReference type="InterPro" id="IPR050601">
    <property type="entry name" value="CPA3_antiporter_subunitC"/>
</dbReference>
<dbReference type="OrthoDB" id="9799219at2"/>
<keyword evidence="3" id="KW-1003">Cell membrane</keyword>
<keyword evidence="5 7" id="KW-1133">Transmembrane helix</keyword>
<dbReference type="Gene3D" id="1.10.287.3510">
    <property type="match status" value="1"/>
</dbReference>
<comment type="similarity">
    <text evidence="2">Belongs to the CPA3 antiporters (TC 2.A.63) subunit C family.</text>
</comment>
<evidence type="ECO:0000256" key="1">
    <source>
        <dbReference type="ARBA" id="ARBA00004651"/>
    </source>
</evidence>